<dbReference type="EMBL" id="CP019329">
    <property type="protein sequence ID" value="APX98518.1"/>
    <property type="molecule type" value="Genomic_DNA"/>
</dbReference>
<dbReference type="InterPro" id="IPR051790">
    <property type="entry name" value="Cytochrome_c-biogenesis_DsbD"/>
</dbReference>
<dbReference type="AlphaFoldDB" id="A0A1N7GB11"/>
<accession>A0A1N7GB11</accession>
<evidence type="ECO:0000313" key="3">
    <source>
        <dbReference type="EMBL" id="SIS09771.1"/>
    </source>
</evidence>
<keyword evidence="2" id="KW-0614">Plasmid</keyword>
<evidence type="ECO:0000313" key="4">
    <source>
        <dbReference type="Proteomes" id="UP000185687"/>
    </source>
</evidence>
<sequence length="224" mass="22649">MEVYSVSTEPYATLTLAIGAGAATFFAPCSYALLPGYIGYYVSATDSNRAPLAGAVVRGTAAAVGVLVAFGLLAAVTVTASDIVESALHVIELLVGIFLVGFGLAVLQGWTGSFHVPLPERRATVAGFGFFGTLYALASAACVLPVFLGVALRATTLPPTETAVVLGAYGGVVAVLMLATTVAIATGRSLDIERVVGPDRLISAAGVLLILGGIGQLYVALTIS</sequence>
<dbReference type="Proteomes" id="UP000187321">
    <property type="component" value="Plasmid unnamed2"/>
</dbReference>
<dbReference type="Proteomes" id="UP000185687">
    <property type="component" value="Unassembled WGS sequence"/>
</dbReference>
<dbReference type="OrthoDB" id="205803at2157"/>
<feature type="transmembrane region" description="Helical" evidence="1">
    <location>
        <begin position="128"/>
        <end position="152"/>
    </location>
</feature>
<reference evidence="3 4" key="2">
    <citation type="submission" date="2017-01" db="EMBL/GenBank/DDBJ databases">
        <authorList>
            <person name="Mah S.A."/>
            <person name="Swanson W.J."/>
            <person name="Moy G.W."/>
            <person name="Vacquier V.D."/>
        </authorList>
    </citation>
    <scope>NUCLEOTIDE SEQUENCE [LARGE SCALE GENOMIC DNA]</scope>
    <source>
        <strain evidence="3 4">CGMCC 1.8909</strain>
    </source>
</reference>
<feature type="transmembrane region" description="Helical" evidence="1">
    <location>
        <begin position="12"/>
        <end position="34"/>
    </location>
</feature>
<keyword evidence="4" id="KW-1185">Reference proteome</keyword>
<dbReference type="PANTHER" id="PTHR31272:SF9">
    <property type="entry name" value="BLL1027 PROTEIN"/>
    <property type="match status" value="1"/>
</dbReference>
<dbReference type="PANTHER" id="PTHR31272">
    <property type="entry name" value="CYTOCHROME C-TYPE BIOGENESIS PROTEIN HI_1454-RELATED"/>
    <property type="match status" value="1"/>
</dbReference>
<feature type="transmembrane region" description="Helical" evidence="1">
    <location>
        <begin position="201"/>
        <end position="221"/>
    </location>
</feature>
<reference evidence="2 5" key="1">
    <citation type="submission" date="2017-01" db="EMBL/GenBank/DDBJ databases">
        <title>Complete genome sequence of Haloterrigena daqingensis type strain (JX313T).</title>
        <authorList>
            <person name="Shuang W."/>
        </authorList>
    </citation>
    <scope>NUCLEOTIDE SEQUENCE [LARGE SCALE GENOMIC DNA]</scope>
    <source>
        <strain evidence="5">JX313</strain>
        <strain evidence="2">JX313T</strain>
        <plasmid evidence="5">Plasmid unnamed2</plasmid>
        <plasmid evidence="2">unnamed2</plasmid>
    </source>
</reference>
<gene>
    <name evidence="2" type="ORF">BB347_17550</name>
    <name evidence="3" type="ORF">SAMN05421809_3861</name>
</gene>
<geneLocation type="plasmid" evidence="2">
    <name>unnamed2</name>
</geneLocation>
<proteinExistence type="predicted"/>
<keyword evidence="1" id="KW-0472">Membrane</keyword>
<feature type="transmembrane region" description="Helical" evidence="1">
    <location>
        <begin position="55"/>
        <end position="80"/>
    </location>
</feature>
<protein>
    <submittedName>
        <fullName evidence="2">Cytochrome C biogenesis protein</fullName>
    </submittedName>
    <submittedName>
        <fullName evidence="3">Cytochrome c-type biogenesis protein</fullName>
    </submittedName>
</protein>
<evidence type="ECO:0000313" key="2">
    <source>
        <dbReference type="EMBL" id="APX98518.1"/>
    </source>
</evidence>
<keyword evidence="1" id="KW-1133">Transmembrane helix</keyword>
<organism evidence="3 4">
    <name type="scientific">Natronorubrum daqingense</name>
    <dbReference type="NCBI Taxonomy" id="588898"/>
    <lineage>
        <taxon>Archaea</taxon>
        <taxon>Methanobacteriati</taxon>
        <taxon>Methanobacteriota</taxon>
        <taxon>Stenosarchaea group</taxon>
        <taxon>Halobacteria</taxon>
        <taxon>Halobacteriales</taxon>
        <taxon>Natrialbaceae</taxon>
        <taxon>Natronorubrum</taxon>
    </lineage>
</organism>
<feature type="transmembrane region" description="Helical" evidence="1">
    <location>
        <begin position="86"/>
        <end position="107"/>
    </location>
</feature>
<evidence type="ECO:0000313" key="5">
    <source>
        <dbReference type="Proteomes" id="UP000187321"/>
    </source>
</evidence>
<dbReference type="KEGG" id="hda:BB347_17550"/>
<keyword evidence="1" id="KW-0812">Transmembrane</keyword>
<evidence type="ECO:0000256" key="1">
    <source>
        <dbReference type="SAM" id="Phobius"/>
    </source>
</evidence>
<feature type="transmembrane region" description="Helical" evidence="1">
    <location>
        <begin position="164"/>
        <end position="189"/>
    </location>
</feature>
<name>A0A1N7GB11_9EURY</name>
<dbReference type="EMBL" id="FTNP01000011">
    <property type="protein sequence ID" value="SIS09771.1"/>
    <property type="molecule type" value="Genomic_DNA"/>
</dbReference>